<comment type="similarity">
    <text evidence="1">Belongs to the mTERF family.</text>
</comment>
<reference evidence="4 5" key="1">
    <citation type="submission" date="2025-04" db="UniProtKB">
        <authorList>
            <consortium name="RefSeq"/>
        </authorList>
    </citation>
    <scope>IDENTIFICATION</scope>
    <source>
        <tissue evidence="4 5">Whole body</tissue>
    </source>
</reference>
<evidence type="ECO:0000256" key="1">
    <source>
        <dbReference type="ARBA" id="ARBA00007692"/>
    </source>
</evidence>
<evidence type="ECO:0000313" key="5">
    <source>
        <dbReference type="RefSeq" id="XP_025407435.1"/>
    </source>
</evidence>
<dbReference type="GO" id="GO:0003676">
    <property type="term" value="F:nucleic acid binding"/>
    <property type="evidence" value="ECO:0007669"/>
    <property type="project" value="InterPro"/>
</dbReference>
<dbReference type="GO" id="GO:0005759">
    <property type="term" value="C:mitochondrial matrix"/>
    <property type="evidence" value="ECO:0007669"/>
    <property type="project" value="TreeGrafter"/>
</dbReference>
<dbReference type="GO" id="GO:0006393">
    <property type="term" value="P:termination of mitochondrial transcription"/>
    <property type="evidence" value="ECO:0007669"/>
    <property type="project" value="TreeGrafter"/>
</dbReference>
<keyword evidence="2" id="KW-0809">Transit peptide</keyword>
<gene>
    <name evidence="4 5 6" type="primary">LOC112681301</name>
</gene>
<keyword evidence="3" id="KW-1185">Reference proteome</keyword>
<evidence type="ECO:0000313" key="6">
    <source>
        <dbReference type="RefSeq" id="XP_025407483.1"/>
    </source>
</evidence>
<dbReference type="RefSeq" id="XP_025407384.1">
    <property type="nucleotide sequence ID" value="XM_025551599.1"/>
</dbReference>
<accession>A0A8B8F9M0</accession>
<sequence length="528" mass="62368">MLRKAMKFNLFNISDIKTVYQTCCYCSNHNRKNDVILFFQKHFDLPVPEINRIMNKYPSFHNDTYSSLYYNFSNLMKFGFLKEDILKKIQILTFHPITITNYIMLLEEGGFIKSKVDTNVLIRFKFISKKSIATLKDLNFINNDTNVQHHILSFTTFPRELYPKSCDDSLSWNQVQTNLFKLFVGWKIKMNLQKIQYAQSIYHRLHNKSFRRTEETIDILLNEFNFSEDKIRRHSYLIHSDPDNTKAILENYNQLCGIDIKTVLSKHPKIILTPWKSIGEIKKHFKDFNIPESALKKAPEIYTLGSNTVYERLCKLKETPELASFIDNPQVARLIYYDKKVTNRLKYLINKNCISLNLLVTNDSSFKRFNSNGNDKGKTNDIMVYLTKELGEDKIKLRSLMERHPYWQYISLLNIRKTYEYLKTKQFTKEQLCQCVHILLYPVPKIEEALVAIQEMNNVDYLRDLNGSIKPEFVLSLVLYHLEKNYHFSGNGVWNTDQQNNTTLKLNASKNIFEETEELDHEPLVKLI</sequence>
<evidence type="ECO:0000313" key="4">
    <source>
        <dbReference type="RefSeq" id="XP_025407384.1"/>
    </source>
</evidence>
<dbReference type="CTD" id="42182"/>
<dbReference type="GeneID" id="112681301"/>
<dbReference type="RefSeq" id="XP_025407435.1">
    <property type="nucleotide sequence ID" value="XM_025551650.1"/>
</dbReference>
<dbReference type="RefSeq" id="XP_025407483.1">
    <property type="nucleotide sequence ID" value="XM_025551698.1"/>
</dbReference>
<evidence type="ECO:0000256" key="2">
    <source>
        <dbReference type="ARBA" id="ARBA00022946"/>
    </source>
</evidence>
<dbReference type="InterPro" id="IPR038538">
    <property type="entry name" value="MTERF_sf"/>
</dbReference>
<proteinExistence type="inferred from homology"/>
<dbReference type="Proteomes" id="UP000694846">
    <property type="component" value="Unplaced"/>
</dbReference>
<dbReference type="AlphaFoldDB" id="A0A8B8F9M0"/>
<dbReference type="PANTHER" id="PTHR15437:SF7">
    <property type="entry name" value="TRANSCRIPTION TERMINATION FACTOR 5, MITOCHONDRIAL"/>
    <property type="match status" value="1"/>
</dbReference>
<name>A0A8B8F9M0_9HEMI</name>
<dbReference type="Gene3D" id="1.25.70.10">
    <property type="entry name" value="Transcription termination factor 3, mitochondrial"/>
    <property type="match status" value="1"/>
</dbReference>
<protein>
    <submittedName>
        <fullName evidence="4 5">Transcription termination factor 5, mitochondrial isoform X1</fullName>
    </submittedName>
</protein>
<evidence type="ECO:0000313" key="3">
    <source>
        <dbReference type="Proteomes" id="UP000694846"/>
    </source>
</evidence>
<dbReference type="OrthoDB" id="10064535at2759"/>
<organism evidence="3 6">
    <name type="scientific">Sipha flava</name>
    <name type="common">yellow sugarcane aphid</name>
    <dbReference type="NCBI Taxonomy" id="143950"/>
    <lineage>
        <taxon>Eukaryota</taxon>
        <taxon>Metazoa</taxon>
        <taxon>Ecdysozoa</taxon>
        <taxon>Arthropoda</taxon>
        <taxon>Hexapoda</taxon>
        <taxon>Insecta</taxon>
        <taxon>Pterygota</taxon>
        <taxon>Neoptera</taxon>
        <taxon>Paraneoptera</taxon>
        <taxon>Hemiptera</taxon>
        <taxon>Sternorrhyncha</taxon>
        <taxon>Aphidomorpha</taxon>
        <taxon>Aphidoidea</taxon>
        <taxon>Aphididae</taxon>
        <taxon>Sipha</taxon>
    </lineage>
</organism>
<dbReference type="InterPro" id="IPR003690">
    <property type="entry name" value="MTERF"/>
</dbReference>
<dbReference type="PANTHER" id="PTHR15437">
    <property type="entry name" value="TRANSCRIPTION TERMINATION FACTOR, MITOCHONDRIAL"/>
    <property type="match status" value="1"/>
</dbReference>